<name>A0ACC2AFV6_DIPCM</name>
<sequence length="497" mass="53806">MRILLLWQEVSVANFCYLFLAQCRMELPSAADIPTYHVGFLSPSPDSAIPAQLAVEWNSAFLVALEVLNSERNSYQLEAVSLNSACDYQEAALASMKLSKKSGLIGVIGPACSGAAISASNTLLSYGIPIVSFAATASVLSSRSLFGNFFRTVYSDTYQASAVAASVVKLNMTNVTLLYTKDYYSFSLAERIGELCGSAITRSELLEPGVNIPIDIKQLETVLNSIERKEIVLLVVQPAVAEQIWKTATDLNMTGYPWWYFGTDGTTAFEPAVAEGKVAERLVVALQGEIGLAPFDGDFSDSSACQKFYTHWKEKSYAGLPATDTNKSRSYVPYLIDTVTLFFEIVDALHGAAIEVNASTILAALNGSGPGSPQFKGCTGVVQLDPDSGSRSVSPNQPAVYNLVSLLEDHWELKGRIENGTFTTLLPLTRPGTFSAAEQDLVTSDSILPSRSENRVLIATITILFTSVVLVAAALLYIHKKRRNAAKVYVELVQESH</sequence>
<dbReference type="Proteomes" id="UP001162992">
    <property type="component" value="Chromosome 22"/>
</dbReference>
<proteinExistence type="predicted"/>
<keyword evidence="2" id="KW-1185">Reference proteome</keyword>
<evidence type="ECO:0000313" key="2">
    <source>
        <dbReference type="Proteomes" id="UP001162992"/>
    </source>
</evidence>
<organism evidence="1 2">
    <name type="scientific">Diphasiastrum complanatum</name>
    <name type="common">Issler's clubmoss</name>
    <name type="synonym">Lycopodium complanatum</name>
    <dbReference type="NCBI Taxonomy" id="34168"/>
    <lineage>
        <taxon>Eukaryota</taxon>
        <taxon>Viridiplantae</taxon>
        <taxon>Streptophyta</taxon>
        <taxon>Embryophyta</taxon>
        <taxon>Tracheophyta</taxon>
        <taxon>Lycopodiopsida</taxon>
        <taxon>Lycopodiales</taxon>
        <taxon>Lycopodiaceae</taxon>
        <taxon>Lycopodioideae</taxon>
        <taxon>Diphasiastrum</taxon>
    </lineage>
</organism>
<comment type="caution">
    <text evidence="1">The sequence shown here is derived from an EMBL/GenBank/DDBJ whole genome shotgun (WGS) entry which is preliminary data.</text>
</comment>
<gene>
    <name evidence="1" type="ORF">O6H91_22G058100</name>
</gene>
<accession>A0ACC2AFV6</accession>
<protein>
    <submittedName>
        <fullName evidence="1">Uncharacterized protein</fullName>
    </submittedName>
</protein>
<reference evidence="2" key="1">
    <citation type="journal article" date="2024" name="Proc. Natl. Acad. Sci. U.S.A.">
        <title>Extraordinary preservation of gene collinearity over three hundred million years revealed in homosporous lycophytes.</title>
        <authorList>
            <person name="Li C."/>
            <person name="Wickell D."/>
            <person name="Kuo L.Y."/>
            <person name="Chen X."/>
            <person name="Nie B."/>
            <person name="Liao X."/>
            <person name="Peng D."/>
            <person name="Ji J."/>
            <person name="Jenkins J."/>
            <person name="Williams M."/>
            <person name="Shu S."/>
            <person name="Plott C."/>
            <person name="Barry K."/>
            <person name="Rajasekar S."/>
            <person name="Grimwood J."/>
            <person name="Han X."/>
            <person name="Sun S."/>
            <person name="Hou Z."/>
            <person name="He W."/>
            <person name="Dai G."/>
            <person name="Sun C."/>
            <person name="Schmutz J."/>
            <person name="Leebens-Mack J.H."/>
            <person name="Li F.W."/>
            <person name="Wang L."/>
        </authorList>
    </citation>
    <scope>NUCLEOTIDE SEQUENCE [LARGE SCALE GENOMIC DNA]</scope>
    <source>
        <strain evidence="2">cv. PW_Plant_1</strain>
    </source>
</reference>
<evidence type="ECO:0000313" key="1">
    <source>
        <dbReference type="EMBL" id="KAJ7516439.1"/>
    </source>
</evidence>
<dbReference type="EMBL" id="CM055113">
    <property type="protein sequence ID" value="KAJ7516439.1"/>
    <property type="molecule type" value="Genomic_DNA"/>
</dbReference>